<sequence>MPANSRSPGSVRCVSVIGVTLKDIALTTLDGQPTTLAELSDGATLVVNVASKCGLTPQYTALEKLAKDYGDRGLTVVGVPCNQFMGQEPGTADEIQEFCSTTYGVTFPLLAKTDVNGDDRHPLYAELTKAADADGQAGDIQWNFEKFLLSSDGAVTNRFRPRTEPDAPEVVTAIEAVLPR</sequence>
<dbReference type="Gene3D" id="3.40.30.10">
    <property type="entry name" value="Glutaredoxin"/>
    <property type="match status" value="1"/>
</dbReference>
<dbReference type="PROSITE" id="PS51355">
    <property type="entry name" value="GLUTATHIONE_PEROXID_3"/>
    <property type="match status" value="1"/>
</dbReference>
<keyword evidence="2 5" id="KW-0575">Peroxidase</keyword>
<comment type="caution">
    <text evidence="7">The sequence shown here is derived from an EMBL/GenBank/DDBJ whole genome shotgun (WGS) entry which is preliminary data.</text>
</comment>
<evidence type="ECO:0000256" key="3">
    <source>
        <dbReference type="ARBA" id="ARBA00023002"/>
    </source>
</evidence>
<evidence type="ECO:0000256" key="4">
    <source>
        <dbReference type="PIRSR" id="PIRSR000303-1"/>
    </source>
</evidence>
<dbReference type="PANTHER" id="PTHR11592:SF40">
    <property type="entry name" value="THIOREDOXIN_GLUTATHIONE PEROXIDASE BTUE"/>
    <property type="match status" value="1"/>
</dbReference>
<proteinExistence type="inferred from homology"/>
<dbReference type="InterPro" id="IPR000889">
    <property type="entry name" value="Glutathione_peroxidase"/>
</dbReference>
<evidence type="ECO:0000256" key="2">
    <source>
        <dbReference type="ARBA" id="ARBA00022559"/>
    </source>
</evidence>
<gene>
    <name evidence="7" type="ORF">MAAFP003_1315</name>
</gene>
<dbReference type="EMBL" id="FXEG02000002">
    <property type="protein sequence ID" value="SOX52648.1"/>
    <property type="molecule type" value="Genomic_DNA"/>
</dbReference>
<dbReference type="CDD" id="cd00340">
    <property type="entry name" value="GSH_Peroxidase"/>
    <property type="match status" value="1"/>
</dbReference>
<dbReference type="FunFam" id="3.40.30.10:FF:000010">
    <property type="entry name" value="Glutathione peroxidase"/>
    <property type="match status" value="1"/>
</dbReference>
<evidence type="ECO:0000259" key="6">
    <source>
        <dbReference type="PROSITE" id="PS51352"/>
    </source>
</evidence>
<dbReference type="PROSITE" id="PS51352">
    <property type="entry name" value="THIOREDOXIN_2"/>
    <property type="match status" value="1"/>
</dbReference>
<feature type="domain" description="Thioredoxin" evidence="6">
    <location>
        <begin position="15"/>
        <end position="179"/>
    </location>
</feature>
<accession>A0A2K4Y776</accession>
<dbReference type="PRINTS" id="PR01011">
    <property type="entry name" value="GLUTPROXDASE"/>
</dbReference>
<feature type="active site" evidence="4">
    <location>
        <position position="53"/>
    </location>
</feature>
<dbReference type="InterPro" id="IPR036249">
    <property type="entry name" value="Thioredoxin-like_sf"/>
</dbReference>
<evidence type="ECO:0000256" key="5">
    <source>
        <dbReference type="RuleBase" id="RU000499"/>
    </source>
</evidence>
<organism evidence="7 8">
    <name type="scientific">Mycobacterium ahvazicum</name>
    <dbReference type="NCBI Taxonomy" id="1964395"/>
    <lineage>
        <taxon>Bacteria</taxon>
        <taxon>Bacillati</taxon>
        <taxon>Actinomycetota</taxon>
        <taxon>Actinomycetes</taxon>
        <taxon>Mycobacteriales</taxon>
        <taxon>Mycobacteriaceae</taxon>
        <taxon>Mycobacterium</taxon>
        <taxon>Mycobacterium simiae complex</taxon>
    </lineage>
</organism>
<protein>
    <recommendedName>
        <fullName evidence="5">Glutathione peroxidase</fullName>
    </recommendedName>
</protein>
<reference evidence="7" key="1">
    <citation type="submission" date="2018-01" db="EMBL/GenBank/DDBJ databases">
        <authorList>
            <consortium name="Urmite Genomes"/>
        </authorList>
    </citation>
    <scope>NUCLEOTIDE SEQUENCE [LARGE SCALE GENOMIC DNA]</scope>
    <source>
        <strain evidence="7">AFP003</strain>
    </source>
</reference>
<keyword evidence="3 5" id="KW-0560">Oxidoreductase</keyword>
<dbReference type="GO" id="GO:0034599">
    <property type="term" value="P:cellular response to oxidative stress"/>
    <property type="evidence" value="ECO:0007669"/>
    <property type="project" value="TreeGrafter"/>
</dbReference>
<keyword evidence="8" id="KW-1185">Reference proteome</keyword>
<dbReference type="PIRSF" id="PIRSF000303">
    <property type="entry name" value="Glutathion_perox"/>
    <property type="match status" value="1"/>
</dbReference>
<dbReference type="PANTHER" id="PTHR11592">
    <property type="entry name" value="GLUTATHIONE PEROXIDASE"/>
    <property type="match status" value="1"/>
</dbReference>
<name>A0A2K4Y776_9MYCO</name>
<evidence type="ECO:0000313" key="7">
    <source>
        <dbReference type="EMBL" id="SOX52648.1"/>
    </source>
</evidence>
<dbReference type="SUPFAM" id="SSF52833">
    <property type="entry name" value="Thioredoxin-like"/>
    <property type="match status" value="1"/>
</dbReference>
<evidence type="ECO:0000256" key="1">
    <source>
        <dbReference type="ARBA" id="ARBA00006926"/>
    </source>
</evidence>
<comment type="similarity">
    <text evidence="1 5">Belongs to the glutathione peroxidase family.</text>
</comment>
<dbReference type="Pfam" id="PF00255">
    <property type="entry name" value="GSHPx"/>
    <property type="match status" value="1"/>
</dbReference>
<dbReference type="GO" id="GO:0004601">
    <property type="term" value="F:peroxidase activity"/>
    <property type="evidence" value="ECO:0007669"/>
    <property type="project" value="UniProtKB-KW"/>
</dbReference>
<dbReference type="AlphaFoldDB" id="A0A2K4Y776"/>
<dbReference type="Proteomes" id="UP000236318">
    <property type="component" value="Unassembled WGS sequence"/>
</dbReference>
<dbReference type="InterPro" id="IPR013766">
    <property type="entry name" value="Thioredoxin_domain"/>
</dbReference>
<evidence type="ECO:0000313" key="8">
    <source>
        <dbReference type="Proteomes" id="UP000236318"/>
    </source>
</evidence>